<protein>
    <submittedName>
        <fullName evidence="1">Uncharacterized protein</fullName>
    </submittedName>
</protein>
<proteinExistence type="predicted"/>
<organism evidence="1 2">
    <name type="scientific">Catharanthus roseus</name>
    <name type="common">Madagascar periwinkle</name>
    <name type="synonym">Vinca rosea</name>
    <dbReference type="NCBI Taxonomy" id="4058"/>
    <lineage>
        <taxon>Eukaryota</taxon>
        <taxon>Viridiplantae</taxon>
        <taxon>Streptophyta</taxon>
        <taxon>Embryophyta</taxon>
        <taxon>Tracheophyta</taxon>
        <taxon>Spermatophyta</taxon>
        <taxon>Magnoliopsida</taxon>
        <taxon>eudicotyledons</taxon>
        <taxon>Gunneridae</taxon>
        <taxon>Pentapetalae</taxon>
        <taxon>asterids</taxon>
        <taxon>lamiids</taxon>
        <taxon>Gentianales</taxon>
        <taxon>Apocynaceae</taxon>
        <taxon>Rauvolfioideae</taxon>
        <taxon>Vinceae</taxon>
        <taxon>Catharanthinae</taxon>
        <taxon>Catharanthus</taxon>
    </lineage>
</organism>
<dbReference type="EMBL" id="CM044702">
    <property type="protein sequence ID" value="KAI5677577.1"/>
    <property type="molecule type" value="Genomic_DNA"/>
</dbReference>
<sequence length="163" mass="18290">MEEEGRSRLGEVKRVMVAIDESDRSLDALEWTLKFLGHSIANFEIVVFTAQPSSAFDYVSAFESSLELKNNVEEHQKKTANSVLEKARDICTKYKVIPKTVTEVQDPKDAIREAVDKYNIQLLVVGSHGRGAIKRAFLGSVSNYCVHNVKCPVLVVKQQQQHA</sequence>
<evidence type="ECO:0000313" key="2">
    <source>
        <dbReference type="Proteomes" id="UP001060085"/>
    </source>
</evidence>
<gene>
    <name evidence="1" type="ORF">M9H77_08527</name>
</gene>
<comment type="caution">
    <text evidence="1">The sequence shown here is derived from an EMBL/GenBank/DDBJ whole genome shotgun (WGS) entry which is preliminary data.</text>
</comment>
<evidence type="ECO:0000313" key="1">
    <source>
        <dbReference type="EMBL" id="KAI5677577.1"/>
    </source>
</evidence>
<name>A0ACC0BY97_CATRO</name>
<accession>A0ACC0BY97</accession>
<dbReference type="Proteomes" id="UP001060085">
    <property type="component" value="Linkage Group LG02"/>
</dbReference>
<reference evidence="2" key="1">
    <citation type="journal article" date="2023" name="Nat. Plants">
        <title>Single-cell RNA sequencing provides a high-resolution roadmap for understanding the multicellular compartmentation of specialized metabolism.</title>
        <authorList>
            <person name="Sun S."/>
            <person name="Shen X."/>
            <person name="Li Y."/>
            <person name="Li Y."/>
            <person name="Wang S."/>
            <person name="Li R."/>
            <person name="Zhang H."/>
            <person name="Shen G."/>
            <person name="Guo B."/>
            <person name="Wei J."/>
            <person name="Xu J."/>
            <person name="St-Pierre B."/>
            <person name="Chen S."/>
            <person name="Sun C."/>
        </authorList>
    </citation>
    <scope>NUCLEOTIDE SEQUENCE [LARGE SCALE GENOMIC DNA]</scope>
</reference>
<keyword evidence="2" id="KW-1185">Reference proteome</keyword>